<evidence type="ECO:0000256" key="4">
    <source>
        <dbReference type="ARBA" id="ARBA00022771"/>
    </source>
</evidence>
<accession>A0A9P0PSF3</accession>
<evidence type="ECO:0000256" key="5">
    <source>
        <dbReference type="ARBA" id="ARBA00022786"/>
    </source>
</evidence>
<evidence type="ECO:0000256" key="1">
    <source>
        <dbReference type="ARBA" id="ARBA00022679"/>
    </source>
</evidence>
<organism evidence="8 9">
    <name type="scientific">Acanthoscelides obtectus</name>
    <name type="common">Bean weevil</name>
    <name type="synonym">Bruchus obtectus</name>
    <dbReference type="NCBI Taxonomy" id="200917"/>
    <lineage>
        <taxon>Eukaryota</taxon>
        <taxon>Metazoa</taxon>
        <taxon>Ecdysozoa</taxon>
        <taxon>Arthropoda</taxon>
        <taxon>Hexapoda</taxon>
        <taxon>Insecta</taxon>
        <taxon>Pterygota</taxon>
        <taxon>Neoptera</taxon>
        <taxon>Endopterygota</taxon>
        <taxon>Coleoptera</taxon>
        <taxon>Polyphaga</taxon>
        <taxon>Cucujiformia</taxon>
        <taxon>Chrysomeloidea</taxon>
        <taxon>Chrysomelidae</taxon>
        <taxon>Bruchinae</taxon>
        <taxon>Bruchini</taxon>
        <taxon>Acanthoscelides</taxon>
    </lineage>
</organism>
<dbReference type="Gene3D" id="1.20.120.1750">
    <property type="match status" value="1"/>
</dbReference>
<keyword evidence="5" id="KW-0833">Ubl conjugation pathway</keyword>
<evidence type="ECO:0000313" key="8">
    <source>
        <dbReference type="EMBL" id="CAH1995358.1"/>
    </source>
</evidence>
<keyword evidence="2" id="KW-0479">Metal-binding</keyword>
<comment type="caution">
    <text evidence="8">The sequence shown here is derived from an EMBL/GenBank/DDBJ whole genome shotgun (WGS) entry which is preliminary data.</text>
</comment>
<dbReference type="SUPFAM" id="SSF57850">
    <property type="entry name" value="RING/U-box"/>
    <property type="match status" value="1"/>
</dbReference>
<keyword evidence="9" id="KW-1185">Reference proteome</keyword>
<dbReference type="GO" id="GO:0016740">
    <property type="term" value="F:transferase activity"/>
    <property type="evidence" value="ECO:0007669"/>
    <property type="project" value="UniProtKB-KW"/>
</dbReference>
<evidence type="ECO:0000259" key="7">
    <source>
        <dbReference type="PROSITE" id="PS51873"/>
    </source>
</evidence>
<dbReference type="InterPro" id="IPR044066">
    <property type="entry name" value="TRIAD_supradom"/>
</dbReference>
<feature type="domain" description="RING-type" evidence="7">
    <location>
        <begin position="1"/>
        <end position="50"/>
    </location>
</feature>
<keyword evidence="6" id="KW-0862">Zinc</keyword>
<dbReference type="GO" id="GO:0008270">
    <property type="term" value="F:zinc ion binding"/>
    <property type="evidence" value="ECO:0007669"/>
    <property type="project" value="UniProtKB-KW"/>
</dbReference>
<evidence type="ECO:0000256" key="6">
    <source>
        <dbReference type="ARBA" id="ARBA00022833"/>
    </source>
</evidence>
<dbReference type="OrthoDB" id="10009520at2759"/>
<dbReference type="EMBL" id="CAKOFQ010007224">
    <property type="protein sequence ID" value="CAH1995358.1"/>
    <property type="molecule type" value="Genomic_DNA"/>
</dbReference>
<keyword evidence="3" id="KW-0677">Repeat</keyword>
<evidence type="ECO:0000256" key="2">
    <source>
        <dbReference type="ARBA" id="ARBA00022723"/>
    </source>
</evidence>
<dbReference type="AlphaFoldDB" id="A0A9P0PSF3"/>
<gene>
    <name evidence="8" type="ORF">ACAOBT_LOCUS22558</name>
</gene>
<evidence type="ECO:0000256" key="3">
    <source>
        <dbReference type="ARBA" id="ARBA00022737"/>
    </source>
</evidence>
<keyword evidence="1" id="KW-0808">Transferase</keyword>
<keyword evidence="4" id="KW-0863">Zinc-finger</keyword>
<dbReference type="Proteomes" id="UP001152888">
    <property type="component" value="Unassembled WGS sequence"/>
</dbReference>
<reference evidence="8" key="1">
    <citation type="submission" date="2022-03" db="EMBL/GenBank/DDBJ databases">
        <authorList>
            <person name="Sayadi A."/>
        </authorList>
    </citation>
    <scope>NUCLEOTIDE SEQUENCE</scope>
</reference>
<dbReference type="PROSITE" id="PS51873">
    <property type="entry name" value="TRIAD"/>
    <property type="match status" value="1"/>
</dbReference>
<sequence length="106" mass="12036">MCNVPIEKDEGCAQMMCKRCKHVFCWYCLASLDDDFLLRHYDRSPCKNKLGHSRASVLFFAAPVVSCAVYRMQLVSTLQRGRLLFAAQRGRRQRGGGAEKFDGRSA</sequence>
<name>A0A9P0PSF3_ACAOB</name>
<proteinExistence type="predicted"/>
<protein>
    <recommendedName>
        <fullName evidence="7">RING-type domain-containing protein</fullName>
    </recommendedName>
</protein>
<dbReference type="Pfam" id="PF22191">
    <property type="entry name" value="IBR_1"/>
    <property type="match status" value="1"/>
</dbReference>
<evidence type="ECO:0000313" key="9">
    <source>
        <dbReference type="Proteomes" id="UP001152888"/>
    </source>
</evidence>